<feature type="domain" description="MurNAc-LAA" evidence="5">
    <location>
        <begin position="91"/>
        <end position="204"/>
    </location>
</feature>
<evidence type="ECO:0000256" key="1">
    <source>
        <dbReference type="ARBA" id="ARBA00001561"/>
    </source>
</evidence>
<dbReference type="InterPro" id="IPR050695">
    <property type="entry name" value="N-acetylmuramoyl_amidase_3"/>
</dbReference>
<protein>
    <recommendedName>
        <fullName evidence="2">N-acetylmuramoyl-L-alanine amidase</fullName>
        <ecNumber evidence="2">3.5.1.28</ecNumber>
    </recommendedName>
</protein>
<evidence type="ECO:0000256" key="3">
    <source>
        <dbReference type="ARBA" id="ARBA00022801"/>
    </source>
</evidence>
<dbReference type="GeneID" id="94370055"/>
<reference evidence="7" key="1">
    <citation type="journal article" date="2019" name="Int. J. Syst. Evol. Microbiol.">
        <title>The Global Catalogue of Microorganisms (GCM) 10K type strain sequencing project: providing services to taxonomists for standard genome sequencing and annotation.</title>
        <authorList>
            <consortium name="The Broad Institute Genomics Platform"/>
            <consortium name="The Broad Institute Genome Sequencing Center for Infectious Disease"/>
            <person name="Wu L."/>
            <person name="Ma J."/>
        </authorList>
    </citation>
    <scope>NUCLEOTIDE SEQUENCE [LARGE SCALE GENOMIC DNA]</scope>
    <source>
        <strain evidence="7">KCTC 12708</strain>
    </source>
</reference>
<gene>
    <name evidence="6" type="ORF">GCM10008088_23890</name>
</gene>
<dbReference type="EC" id="3.5.1.28" evidence="2"/>
<dbReference type="Proteomes" id="UP000615593">
    <property type="component" value="Unassembled WGS sequence"/>
</dbReference>
<dbReference type="SUPFAM" id="SSF53187">
    <property type="entry name" value="Zn-dependent exopeptidases"/>
    <property type="match status" value="1"/>
</dbReference>
<name>A0ABQ3BYK2_9FLAO</name>
<dbReference type="Gene3D" id="3.40.630.40">
    <property type="entry name" value="Zn-dependent exopeptidases"/>
    <property type="match status" value="1"/>
</dbReference>
<feature type="signal peptide" evidence="4">
    <location>
        <begin position="1"/>
        <end position="20"/>
    </location>
</feature>
<evidence type="ECO:0000313" key="7">
    <source>
        <dbReference type="Proteomes" id="UP000615593"/>
    </source>
</evidence>
<sequence>MKTFAKALFAICILGCFAFAKTSTTSTKETVKIVIDAGHGGKDSGQNIEGIKEKEVVYQITQKIKELHQNKNVELYFSRPNNEFVSLDERVEFINTIQPDLVISLHANGHPQDETKKGMEIYFSKKNKFSKENFEYGGQLSGIFIFSSAQQVEIKSANFTILSKVNAPALMLELGFLTNPEERTYLSSKEGQTKIANNILKFINEI</sequence>
<accession>A0ABQ3BYK2</accession>
<keyword evidence="3" id="KW-0378">Hydrolase</keyword>
<organism evidence="6 7">
    <name type="scientific">Mesonia mobilis</name>
    <dbReference type="NCBI Taxonomy" id="369791"/>
    <lineage>
        <taxon>Bacteria</taxon>
        <taxon>Pseudomonadati</taxon>
        <taxon>Bacteroidota</taxon>
        <taxon>Flavobacteriia</taxon>
        <taxon>Flavobacteriales</taxon>
        <taxon>Flavobacteriaceae</taxon>
        <taxon>Mesonia</taxon>
    </lineage>
</organism>
<comment type="caution">
    <text evidence="6">The sequence shown here is derived from an EMBL/GenBank/DDBJ whole genome shotgun (WGS) entry which is preliminary data.</text>
</comment>
<dbReference type="PANTHER" id="PTHR30404:SF0">
    <property type="entry name" value="N-ACETYLMURAMOYL-L-ALANINE AMIDASE AMIC"/>
    <property type="match status" value="1"/>
</dbReference>
<evidence type="ECO:0000313" key="6">
    <source>
        <dbReference type="EMBL" id="GGZ61618.1"/>
    </source>
</evidence>
<feature type="chain" id="PRO_5046651058" description="N-acetylmuramoyl-L-alanine amidase" evidence="4">
    <location>
        <begin position="21"/>
        <end position="206"/>
    </location>
</feature>
<dbReference type="Pfam" id="PF01520">
    <property type="entry name" value="Amidase_3"/>
    <property type="match status" value="1"/>
</dbReference>
<proteinExistence type="predicted"/>
<evidence type="ECO:0000256" key="4">
    <source>
        <dbReference type="SAM" id="SignalP"/>
    </source>
</evidence>
<keyword evidence="4" id="KW-0732">Signal</keyword>
<dbReference type="PANTHER" id="PTHR30404">
    <property type="entry name" value="N-ACETYLMURAMOYL-L-ALANINE AMIDASE"/>
    <property type="match status" value="1"/>
</dbReference>
<dbReference type="RefSeq" id="WP_027886319.1">
    <property type="nucleotide sequence ID" value="NZ_BMWY01000007.1"/>
</dbReference>
<dbReference type="CDD" id="cd02696">
    <property type="entry name" value="MurNAc-LAA"/>
    <property type="match status" value="1"/>
</dbReference>
<keyword evidence="7" id="KW-1185">Reference proteome</keyword>
<dbReference type="EMBL" id="BMWY01000007">
    <property type="protein sequence ID" value="GGZ61618.1"/>
    <property type="molecule type" value="Genomic_DNA"/>
</dbReference>
<dbReference type="SMART" id="SM00646">
    <property type="entry name" value="Ami_3"/>
    <property type="match status" value="1"/>
</dbReference>
<comment type="catalytic activity">
    <reaction evidence="1">
        <text>Hydrolyzes the link between N-acetylmuramoyl residues and L-amino acid residues in certain cell-wall glycopeptides.</text>
        <dbReference type="EC" id="3.5.1.28"/>
    </reaction>
</comment>
<evidence type="ECO:0000256" key="2">
    <source>
        <dbReference type="ARBA" id="ARBA00011901"/>
    </source>
</evidence>
<evidence type="ECO:0000259" key="5">
    <source>
        <dbReference type="SMART" id="SM00646"/>
    </source>
</evidence>
<dbReference type="InterPro" id="IPR002508">
    <property type="entry name" value="MurNAc-LAA_cat"/>
</dbReference>